<evidence type="ECO:0000256" key="7">
    <source>
        <dbReference type="ARBA" id="ARBA00022679"/>
    </source>
</evidence>
<dbReference type="OrthoDB" id="335833at2"/>
<comment type="caution">
    <text evidence="16">The sequence shown here is derived from an EMBL/GenBank/DDBJ whole genome shotgun (WGS) entry which is preliminary data.</text>
</comment>
<dbReference type="SMART" id="SM00387">
    <property type="entry name" value="HATPase_c"/>
    <property type="match status" value="1"/>
</dbReference>
<keyword evidence="14" id="KW-0472">Membrane</keyword>
<dbReference type="SMART" id="SM00388">
    <property type="entry name" value="HisKA"/>
    <property type="match status" value="1"/>
</dbReference>
<dbReference type="GO" id="GO:0000155">
    <property type="term" value="F:phosphorelay sensor kinase activity"/>
    <property type="evidence" value="ECO:0007669"/>
    <property type="project" value="InterPro"/>
</dbReference>
<evidence type="ECO:0000256" key="14">
    <source>
        <dbReference type="ARBA" id="ARBA00023136"/>
    </source>
</evidence>
<proteinExistence type="predicted"/>
<dbReference type="FunFam" id="1.10.287.130:FF:000008">
    <property type="entry name" value="Two-component sensor histidine kinase"/>
    <property type="match status" value="1"/>
</dbReference>
<keyword evidence="6" id="KW-0597">Phosphoprotein</keyword>
<evidence type="ECO:0000256" key="4">
    <source>
        <dbReference type="ARBA" id="ARBA00012438"/>
    </source>
</evidence>
<keyword evidence="13" id="KW-0902">Two-component regulatory system</keyword>
<organism evidence="16 17">
    <name type="scientific">Clostridium niameyense</name>
    <dbReference type="NCBI Taxonomy" id="1622073"/>
    <lineage>
        <taxon>Bacteria</taxon>
        <taxon>Bacillati</taxon>
        <taxon>Bacillota</taxon>
        <taxon>Clostridia</taxon>
        <taxon>Eubacteriales</taxon>
        <taxon>Clostridiaceae</taxon>
        <taxon>Clostridium</taxon>
    </lineage>
</organism>
<dbReference type="EMBL" id="SXDP01000006">
    <property type="protein sequence ID" value="NEZ47328.1"/>
    <property type="molecule type" value="Genomic_DNA"/>
</dbReference>
<keyword evidence="12" id="KW-1133">Transmembrane helix</keyword>
<keyword evidence="8" id="KW-0812">Transmembrane</keyword>
<dbReference type="EC" id="2.7.13.3" evidence="4"/>
<evidence type="ECO:0000256" key="9">
    <source>
        <dbReference type="ARBA" id="ARBA00022741"/>
    </source>
</evidence>
<evidence type="ECO:0000256" key="3">
    <source>
        <dbReference type="ARBA" id="ARBA00004236"/>
    </source>
</evidence>
<dbReference type="Gene3D" id="6.10.340.10">
    <property type="match status" value="1"/>
</dbReference>
<dbReference type="Gene3D" id="1.10.287.130">
    <property type="match status" value="1"/>
</dbReference>
<dbReference type="GO" id="GO:0005524">
    <property type="term" value="F:ATP binding"/>
    <property type="evidence" value="ECO:0007669"/>
    <property type="project" value="UniProtKB-KW"/>
</dbReference>
<dbReference type="GO" id="GO:0005886">
    <property type="term" value="C:plasma membrane"/>
    <property type="evidence" value="ECO:0007669"/>
    <property type="project" value="UniProtKB-SubCell"/>
</dbReference>
<dbReference type="InterPro" id="IPR005467">
    <property type="entry name" value="His_kinase_dom"/>
</dbReference>
<evidence type="ECO:0000256" key="1">
    <source>
        <dbReference type="ARBA" id="ARBA00000085"/>
    </source>
</evidence>
<feature type="domain" description="Histidine kinase" evidence="15">
    <location>
        <begin position="86"/>
        <end position="303"/>
    </location>
</feature>
<keyword evidence="10 16" id="KW-0418">Kinase</keyword>
<protein>
    <recommendedName>
        <fullName evidence="4">histidine kinase</fullName>
        <ecNumber evidence="4">2.7.13.3</ecNumber>
    </recommendedName>
</protein>
<dbReference type="InterPro" id="IPR003661">
    <property type="entry name" value="HisK_dim/P_dom"/>
</dbReference>
<dbReference type="Pfam" id="PF00512">
    <property type="entry name" value="HisKA"/>
    <property type="match status" value="1"/>
</dbReference>
<sequence>MIIIVLLIIILILVVIIWNLNKKIYYINKLLKNIEEGNFNIRIRMQNCNKNLKKLTVTINNLLDKFQNTYKLNKEYELERKTMITNISHDLRTPVTSLLGYIEVIKSSKHLSEEEKEEYLTIIEHKGNSLRSLMDEFFQLSKLETNDIKLKKEEFNLSELIRQNIILFYNSFNNLNINPIINIPKEDVYILGDKKANERIFNNLISNAIKYGCDGKNIGVDLVCSKNNVKITVWDEGKGIPKDDLSLIFKRLYTLEKSRNRSFQGSGLGLTIVKKLVEMQNGTIIAESIPNKKTKFIVTLPNI</sequence>
<evidence type="ECO:0000256" key="5">
    <source>
        <dbReference type="ARBA" id="ARBA00022475"/>
    </source>
</evidence>
<evidence type="ECO:0000256" key="6">
    <source>
        <dbReference type="ARBA" id="ARBA00022553"/>
    </source>
</evidence>
<evidence type="ECO:0000256" key="13">
    <source>
        <dbReference type="ARBA" id="ARBA00023012"/>
    </source>
</evidence>
<evidence type="ECO:0000256" key="12">
    <source>
        <dbReference type="ARBA" id="ARBA00022989"/>
    </source>
</evidence>
<dbReference type="SUPFAM" id="SSF55874">
    <property type="entry name" value="ATPase domain of HSP90 chaperone/DNA topoisomerase II/histidine kinase"/>
    <property type="match status" value="1"/>
</dbReference>
<dbReference type="CDD" id="cd00082">
    <property type="entry name" value="HisKA"/>
    <property type="match status" value="1"/>
</dbReference>
<dbReference type="InterPro" id="IPR036890">
    <property type="entry name" value="HATPase_C_sf"/>
</dbReference>
<dbReference type="InterPro" id="IPR050398">
    <property type="entry name" value="HssS/ArlS-like"/>
</dbReference>
<dbReference type="InterPro" id="IPR003594">
    <property type="entry name" value="HATPase_dom"/>
</dbReference>
<dbReference type="Gene3D" id="3.30.565.10">
    <property type="entry name" value="Histidine kinase-like ATPase, C-terminal domain"/>
    <property type="match status" value="1"/>
</dbReference>
<evidence type="ECO:0000313" key="17">
    <source>
        <dbReference type="Proteomes" id="UP000473885"/>
    </source>
</evidence>
<evidence type="ECO:0000313" key="16">
    <source>
        <dbReference type="EMBL" id="NEZ47328.1"/>
    </source>
</evidence>
<keyword evidence="5" id="KW-1003">Cell membrane</keyword>
<dbReference type="SUPFAM" id="SSF47384">
    <property type="entry name" value="Homodimeric domain of signal transducing histidine kinase"/>
    <property type="match status" value="1"/>
</dbReference>
<comment type="catalytic activity">
    <reaction evidence="1">
        <text>ATP + protein L-histidine = ADP + protein N-phospho-L-histidine.</text>
        <dbReference type="EC" id="2.7.13.3"/>
    </reaction>
</comment>
<dbReference type="Pfam" id="PF02518">
    <property type="entry name" value="HATPase_c"/>
    <property type="match status" value="1"/>
</dbReference>
<evidence type="ECO:0000256" key="10">
    <source>
        <dbReference type="ARBA" id="ARBA00022777"/>
    </source>
</evidence>
<dbReference type="InterPro" id="IPR036097">
    <property type="entry name" value="HisK_dim/P_sf"/>
</dbReference>
<accession>A0A6M0RDF2</accession>
<gene>
    <name evidence="16" type="ORF">FDF74_08975</name>
</gene>
<dbReference type="RefSeq" id="WP_050607350.1">
    <property type="nucleotide sequence ID" value="NZ_CABKUB010000006.1"/>
</dbReference>
<dbReference type="PANTHER" id="PTHR45528">
    <property type="entry name" value="SENSOR HISTIDINE KINASE CPXA"/>
    <property type="match status" value="1"/>
</dbReference>
<dbReference type="FunFam" id="3.30.565.10:FF:000013">
    <property type="entry name" value="Two-component sensor histidine kinase"/>
    <property type="match status" value="1"/>
</dbReference>
<evidence type="ECO:0000256" key="8">
    <source>
        <dbReference type="ARBA" id="ARBA00022692"/>
    </source>
</evidence>
<dbReference type="Proteomes" id="UP000473885">
    <property type="component" value="Unassembled WGS sequence"/>
</dbReference>
<keyword evidence="7" id="KW-0808">Transferase</keyword>
<evidence type="ECO:0000256" key="2">
    <source>
        <dbReference type="ARBA" id="ARBA00004141"/>
    </source>
</evidence>
<comment type="subcellular location">
    <subcellularLocation>
        <location evidence="3">Cell membrane</location>
    </subcellularLocation>
    <subcellularLocation>
        <location evidence="2">Membrane</location>
        <topology evidence="2">Multi-pass membrane protein</topology>
    </subcellularLocation>
</comment>
<reference evidence="16 17" key="1">
    <citation type="submission" date="2019-04" db="EMBL/GenBank/DDBJ databases">
        <title>Genome sequencing of Clostridium botulinum Groups I-IV and Clostridium butyricum.</title>
        <authorList>
            <person name="Brunt J."/>
            <person name="Van Vliet A.H.M."/>
            <person name="Stringer S.C."/>
            <person name="Carter A.T."/>
            <person name="Peck M.W."/>
        </authorList>
    </citation>
    <scope>NUCLEOTIDE SEQUENCE [LARGE SCALE GENOMIC DNA]</scope>
    <source>
        <strain evidence="16 17">IFR 18/094</strain>
    </source>
</reference>
<keyword evidence="17" id="KW-1185">Reference proteome</keyword>
<evidence type="ECO:0000256" key="11">
    <source>
        <dbReference type="ARBA" id="ARBA00022840"/>
    </source>
</evidence>
<dbReference type="PRINTS" id="PR00344">
    <property type="entry name" value="BCTRLSENSOR"/>
</dbReference>
<dbReference type="PANTHER" id="PTHR45528:SF8">
    <property type="entry name" value="HISTIDINE KINASE"/>
    <property type="match status" value="1"/>
</dbReference>
<keyword evidence="9" id="KW-0547">Nucleotide-binding</keyword>
<dbReference type="AlphaFoldDB" id="A0A6M0RDF2"/>
<dbReference type="InterPro" id="IPR004358">
    <property type="entry name" value="Sig_transdc_His_kin-like_C"/>
</dbReference>
<evidence type="ECO:0000259" key="15">
    <source>
        <dbReference type="PROSITE" id="PS50109"/>
    </source>
</evidence>
<keyword evidence="11" id="KW-0067">ATP-binding</keyword>
<dbReference type="PROSITE" id="PS50109">
    <property type="entry name" value="HIS_KIN"/>
    <property type="match status" value="1"/>
</dbReference>
<name>A0A6M0RDF2_9CLOT</name>